<reference evidence="2" key="1">
    <citation type="journal article" date="2023" name="Arch. Microbiol.">
        <title>Desulfoferula mesophilus gen. nov. sp. nov., a mesophilic sulfate-reducing bacterium isolated from a brackish lake sediment.</title>
        <authorList>
            <person name="Watanabe T."/>
            <person name="Yabe T."/>
            <person name="Tsuji J.M."/>
            <person name="Fukui M."/>
        </authorList>
    </citation>
    <scope>NUCLEOTIDE SEQUENCE [LARGE SCALE GENOMIC DNA]</scope>
    <source>
        <strain evidence="2">12FAK</strain>
    </source>
</reference>
<gene>
    <name evidence="1" type="ORF">FAK_13630</name>
</gene>
<dbReference type="Pfam" id="PF02635">
    <property type="entry name" value="DsrE"/>
    <property type="match status" value="1"/>
</dbReference>
<evidence type="ECO:0000313" key="1">
    <source>
        <dbReference type="EMBL" id="BEQ14297.1"/>
    </source>
</evidence>
<evidence type="ECO:0008006" key="3">
    <source>
        <dbReference type="Google" id="ProtNLM"/>
    </source>
</evidence>
<sequence>MSEKTEKIVYISTNGGENPEKATLPFVLANAALAMDVEAVVALQGPAVTLAKGDCLKHVFAAGLPPLHELVESFLEQGGVLMVCVPCIKERQIDQADLIEGAVPMAAAKLTAEILSANATLVY</sequence>
<dbReference type="AlphaFoldDB" id="A0AAU9EZL1"/>
<organism evidence="1 2">
    <name type="scientific">Desulfoferula mesophila</name>
    <dbReference type="NCBI Taxonomy" id="3058419"/>
    <lineage>
        <taxon>Bacteria</taxon>
        <taxon>Pseudomonadati</taxon>
        <taxon>Thermodesulfobacteriota</taxon>
        <taxon>Desulfarculia</taxon>
        <taxon>Desulfarculales</taxon>
        <taxon>Desulfarculaceae</taxon>
        <taxon>Desulfoferula</taxon>
    </lineage>
</organism>
<dbReference type="Gene3D" id="3.40.1260.10">
    <property type="entry name" value="DsrEFH-like"/>
    <property type="match status" value="1"/>
</dbReference>
<name>A0AAU9EZL1_9BACT</name>
<dbReference type="RefSeq" id="WP_338606012.1">
    <property type="nucleotide sequence ID" value="NZ_AP028679.1"/>
</dbReference>
<proteinExistence type="predicted"/>
<dbReference type="EMBL" id="AP028679">
    <property type="protein sequence ID" value="BEQ14297.1"/>
    <property type="molecule type" value="Genomic_DNA"/>
</dbReference>
<dbReference type="SUPFAM" id="SSF75169">
    <property type="entry name" value="DsrEFH-like"/>
    <property type="match status" value="1"/>
</dbReference>
<dbReference type="KEGG" id="dmp:FAK_13630"/>
<accession>A0AAU9EZL1</accession>
<dbReference type="Proteomes" id="UP001366166">
    <property type="component" value="Chromosome"/>
</dbReference>
<protein>
    <recommendedName>
        <fullName evidence="3">Multidrug transporter</fullName>
    </recommendedName>
</protein>
<dbReference type="InterPro" id="IPR003787">
    <property type="entry name" value="Sulphur_relay_DsrE/F-like"/>
</dbReference>
<dbReference type="InterPro" id="IPR027396">
    <property type="entry name" value="DsrEFH-like"/>
</dbReference>
<evidence type="ECO:0000313" key="2">
    <source>
        <dbReference type="Proteomes" id="UP001366166"/>
    </source>
</evidence>
<keyword evidence="2" id="KW-1185">Reference proteome</keyword>